<proteinExistence type="inferred from homology"/>
<dbReference type="GO" id="GO:0016020">
    <property type="term" value="C:membrane"/>
    <property type="evidence" value="ECO:0007669"/>
    <property type="project" value="UniProtKB-SubCell"/>
</dbReference>
<keyword evidence="4" id="KW-0812">Transmembrane</keyword>
<dbReference type="InterPro" id="IPR001128">
    <property type="entry name" value="Cyt_P450"/>
</dbReference>
<keyword evidence="5 11" id="KW-0479">Metal-binding</keyword>
<evidence type="ECO:0000256" key="8">
    <source>
        <dbReference type="ARBA" id="ARBA00023004"/>
    </source>
</evidence>
<keyword evidence="8 11" id="KW-0408">Iron</keyword>
<evidence type="ECO:0000256" key="1">
    <source>
        <dbReference type="ARBA" id="ARBA00004167"/>
    </source>
</evidence>
<evidence type="ECO:0000256" key="9">
    <source>
        <dbReference type="ARBA" id="ARBA00023033"/>
    </source>
</evidence>
<dbReference type="Pfam" id="PF00067">
    <property type="entry name" value="p450"/>
    <property type="match status" value="2"/>
</dbReference>
<evidence type="ECO:0008006" key="14">
    <source>
        <dbReference type="Google" id="ProtNLM"/>
    </source>
</evidence>
<dbReference type="GO" id="GO:0016705">
    <property type="term" value="F:oxidoreductase activity, acting on paired donors, with incorporation or reduction of molecular oxygen"/>
    <property type="evidence" value="ECO:0007669"/>
    <property type="project" value="InterPro"/>
</dbReference>
<dbReference type="InterPro" id="IPR036396">
    <property type="entry name" value="Cyt_P450_sf"/>
</dbReference>
<evidence type="ECO:0000256" key="2">
    <source>
        <dbReference type="ARBA" id="ARBA00010617"/>
    </source>
</evidence>
<sequence>MLNKRKEEEQLTSPATDFLGLLVKAYNGPDRHSSITLDDLINECKTFYVAGQETTASSLTWTLSMVINESLRLYPPVFHITREVQREVKFKPERFADGIAKASTFLPFGLGPRTCVGINFGITEEKIALSMILQRHRFRLSDKYVHSPAHVLTICPKHGLQIILEEL</sequence>
<dbReference type="PANTHER" id="PTHR24282">
    <property type="entry name" value="CYTOCHROME P450 FAMILY MEMBER"/>
    <property type="match status" value="1"/>
</dbReference>
<evidence type="ECO:0000256" key="7">
    <source>
        <dbReference type="ARBA" id="ARBA00023002"/>
    </source>
</evidence>
<organism evidence="12 13">
    <name type="scientific">Linum tenue</name>
    <dbReference type="NCBI Taxonomy" id="586396"/>
    <lineage>
        <taxon>Eukaryota</taxon>
        <taxon>Viridiplantae</taxon>
        <taxon>Streptophyta</taxon>
        <taxon>Embryophyta</taxon>
        <taxon>Tracheophyta</taxon>
        <taxon>Spermatophyta</taxon>
        <taxon>Magnoliopsida</taxon>
        <taxon>eudicotyledons</taxon>
        <taxon>Gunneridae</taxon>
        <taxon>Pentapetalae</taxon>
        <taxon>rosids</taxon>
        <taxon>fabids</taxon>
        <taxon>Malpighiales</taxon>
        <taxon>Linaceae</taxon>
        <taxon>Linum</taxon>
    </lineage>
</organism>
<dbReference type="SUPFAM" id="SSF48264">
    <property type="entry name" value="Cytochrome P450"/>
    <property type="match status" value="1"/>
</dbReference>
<keyword evidence="3 11" id="KW-0349">Heme</keyword>
<reference evidence="12" key="1">
    <citation type="submission" date="2022-08" db="EMBL/GenBank/DDBJ databases">
        <authorList>
            <person name="Gutierrez-Valencia J."/>
        </authorList>
    </citation>
    <scope>NUCLEOTIDE SEQUENCE</scope>
</reference>
<dbReference type="InterPro" id="IPR050665">
    <property type="entry name" value="Cytochrome_P450_Monooxygen"/>
</dbReference>
<accession>A0AAV0I2A3</accession>
<dbReference type="EMBL" id="CAMGYJ010000003">
    <property type="protein sequence ID" value="CAI0390335.1"/>
    <property type="molecule type" value="Genomic_DNA"/>
</dbReference>
<keyword evidence="10" id="KW-0472">Membrane</keyword>
<keyword evidence="7 11" id="KW-0560">Oxidoreductase</keyword>
<protein>
    <recommendedName>
        <fullName evidence="14">Cytochrome P450</fullName>
    </recommendedName>
</protein>
<evidence type="ECO:0000313" key="13">
    <source>
        <dbReference type="Proteomes" id="UP001154282"/>
    </source>
</evidence>
<evidence type="ECO:0000256" key="5">
    <source>
        <dbReference type="ARBA" id="ARBA00022723"/>
    </source>
</evidence>
<comment type="subcellular location">
    <subcellularLocation>
        <location evidence="1">Membrane</location>
        <topology evidence="1">Single-pass membrane protein</topology>
    </subcellularLocation>
</comment>
<name>A0AAV0I2A3_9ROSI</name>
<dbReference type="GO" id="GO:0005506">
    <property type="term" value="F:iron ion binding"/>
    <property type="evidence" value="ECO:0007669"/>
    <property type="project" value="InterPro"/>
</dbReference>
<evidence type="ECO:0000256" key="10">
    <source>
        <dbReference type="ARBA" id="ARBA00023136"/>
    </source>
</evidence>
<dbReference type="PANTHER" id="PTHR24282:SF236">
    <property type="entry name" value="CYTOCHROME P450"/>
    <property type="match status" value="1"/>
</dbReference>
<dbReference type="PROSITE" id="PS00086">
    <property type="entry name" value="CYTOCHROME_P450"/>
    <property type="match status" value="1"/>
</dbReference>
<dbReference type="InterPro" id="IPR017972">
    <property type="entry name" value="Cyt_P450_CS"/>
</dbReference>
<comment type="similarity">
    <text evidence="2 11">Belongs to the cytochrome P450 family.</text>
</comment>
<dbReference type="Gene3D" id="1.10.630.10">
    <property type="entry name" value="Cytochrome P450"/>
    <property type="match status" value="2"/>
</dbReference>
<keyword evidence="6" id="KW-1133">Transmembrane helix</keyword>
<dbReference type="GO" id="GO:0004497">
    <property type="term" value="F:monooxygenase activity"/>
    <property type="evidence" value="ECO:0007669"/>
    <property type="project" value="UniProtKB-KW"/>
</dbReference>
<evidence type="ECO:0000256" key="6">
    <source>
        <dbReference type="ARBA" id="ARBA00022989"/>
    </source>
</evidence>
<gene>
    <name evidence="12" type="ORF">LITE_LOCUS6692</name>
</gene>
<evidence type="ECO:0000313" key="12">
    <source>
        <dbReference type="EMBL" id="CAI0390335.1"/>
    </source>
</evidence>
<keyword evidence="9 11" id="KW-0503">Monooxygenase</keyword>
<dbReference type="AlphaFoldDB" id="A0AAV0I2A3"/>
<dbReference type="GO" id="GO:0020037">
    <property type="term" value="F:heme binding"/>
    <property type="evidence" value="ECO:0007669"/>
    <property type="project" value="InterPro"/>
</dbReference>
<dbReference type="PRINTS" id="PR00385">
    <property type="entry name" value="P450"/>
</dbReference>
<dbReference type="Proteomes" id="UP001154282">
    <property type="component" value="Unassembled WGS sequence"/>
</dbReference>
<evidence type="ECO:0000256" key="4">
    <source>
        <dbReference type="ARBA" id="ARBA00022692"/>
    </source>
</evidence>
<comment type="caution">
    <text evidence="12">The sequence shown here is derived from an EMBL/GenBank/DDBJ whole genome shotgun (WGS) entry which is preliminary data.</text>
</comment>
<evidence type="ECO:0000256" key="11">
    <source>
        <dbReference type="RuleBase" id="RU000461"/>
    </source>
</evidence>
<keyword evidence="13" id="KW-1185">Reference proteome</keyword>
<evidence type="ECO:0000256" key="3">
    <source>
        <dbReference type="ARBA" id="ARBA00022617"/>
    </source>
</evidence>